<reference evidence="6 7" key="1">
    <citation type="journal article" date="2012" name="BMC Genomics">
        <title>Comparative genomic analysis and phylogenetic position of Theileria equi.</title>
        <authorList>
            <person name="Kappmeyer L.S."/>
            <person name="Thiagarajan M."/>
            <person name="Herndon D.R."/>
            <person name="Ramsay J.D."/>
            <person name="Caler E."/>
            <person name="Djikeng A."/>
            <person name="Gillespie J.J."/>
            <person name="Lau A.O."/>
            <person name="Roalson E.H."/>
            <person name="Silva J.C."/>
            <person name="Silva M.G."/>
            <person name="Suarez C.E."/>
            <person name="Ueti M.W."/>
            <person name="Nene V.M."/>
            <person name="Mealey R.H."/>
            <person name="Knowles D.P."/>
            <person name="Brayton K.A."/>
        </authorList>
    </citation>
    <scope>NUCLEOTIDE SEQUENCE [LARGE SCALE GENOMIC DNA]</scope>
    <source>
        <strain evidence="6 7">WA</strain>
    </source>
</reference>
<comment type="cofactor">
    <cofactor evidence="3">
        <name>pyridoxal 5'-phosphate</name>
        <dbReference type="ChEBI" id="CHEBI:597326"/>
    </cofactor>
</comment>
<keyword evidence="7" id="KW-1185">Reference proteome</keyword>
<evidence type="ECO:0000259" key="5">
    <source>
        <dbReference type="Pfam" id="PF01168"/>
    </source>
</evidence>
<evidence type="ECO:0000256" key="4">
    <source>
        <dbReference type="RuleBase" id="RU004514"/>
    </source>
</evidence>
<dbReference type="STRING" id="1537102.L0AXA0"/>
<dbReference type="PANTHER" id="PTHR10146:SF14">
    <property type="entry name" value="PYRIDOXAL PHOSPHATE HOMEOSTASIS PROTEIN"/>
    <property type="match status" value="1"/>
</dbReference>
<evidence type="ECO:0000256" key="2">
    <source>
        <dbReference type="HAMAP-Rule" id="MF_03225"/>
    </source>
</evidence>
<dbReference type="OrthoDB" id="10264196at2759"/>
<dbReference type="InterPro" id="IPR029066">
    <property type="entry name" value="PLP-binding_barrel"/>
</dbReference>
<dbReference type="Pfam" id="PF01168">
    <property type="entry name" value="Ala_racemase_N"/>
    <property type="match status" value="1"/>
</dbReference>
<dbReference type="InterPro" id="IPR001608">
    <property type="entry name" value="Ala_racemase_N"/>
</dbReference>
<evidence type="ECO:0000256" key="1">
    <source>
        <dbReference type="ARBA" id="ARBA00022898"/>
    </source>
</evidence>
<name>L0AXA0_THEEQ</name>
<dbReference type="HAMAP" id="MF_02087">
    <property type="entry name" value="PLP_homeostasis"/>
    <property type="match status" value="1"/>
</dbReference>
<comment type="function">
    <text evidence="2">Pyridoxal 5'-phosphate (PLP)-binding protein, which may be involved in intracellular homeostatic regulation of pyridoxal 5'-phosphate (PLP), the active form of vitamin B6.</text>
</comment>
<dbReference type="eggNOG" id="KOG3157">
    <property type="taxonomic scope" value="Eukaryota"/>
</dbReference>
<evidence type="ECO:0000313" key="6">
    <source>
        <dbReference type="EMBL" id="AFZ79519.1"/>
    </source>
</evidence>
<organism evidence="6 7">
    <name type="scientific">Theileria equi strain WA</name>
    <dbReference type="NCBI Taxonomy" id="1537102"/>
    <lineage>
        <taxon>Eukaryota</taxon>
        <taxon>Sar</taxon>
        <taxon>Alveolata</taxon>
        <taxon>Apicomplexa</taxon>
        <taxon>Aconoidasida</taxon>
        <taxon>Piroplasmida</taxon>
        <taxon>Theileriidae</taxon>
        <taxon>Theileria</taxon>
    </lineage>
</organism>
<dbReference type="Proteomes" id="UP000031512">
    <property type="component" value="Chromosome 1"/>
</dbReference>
<dbReference type="GeneID" id="15806189"/>
<proteinExistence type="inferred from homology"/>
<dbReference type="AlphaFoldDB" id="L0AXA0"/>
<dbReference type="Gene3D" id="3.20.20.10">
    <property type="entry name" value="Alanine racemase"/>
    <property type="match status" value="1"/>
</dbReference>
<sequence length="231" mass="25880">MEDENPKTEDATSIEDEMRPILAAWRSISEYCRVRNVDVLIASKGRSTEAISALYRAGQTHFGENRVDELVAKAQELDNLPIKWHFIGHLQSNKCKMLASVKGLYMVESIDSVKTAMELDKCLERVSKTVKVLVQVNTTLREQFGILYNQMEKVREVVSAVLASQHLEFSGLMTIGDGTSECYARLISVRSELERSVGPCKVMSMGMSHDWKDAIEGGSTQVRVGRCLFEA</sequence>
<gene>
    <name evidence="6" type="ORF">BEWA_023680</name>
</gene>
<dbReference type="RefSeq" id="XP_004829185.1">
    <property type="nucleotide sequence ID" value="XM_004829128.1"/>
</dbReference>
<dbReference type="PIRSF" id="PIRSF004848">
    <property type="entry name" value="YBL036c_PLPDEIII"/>
    <property type="match status" value="1"/>
</dbReference>
<dbReference type="VEuPathDB" id="PiroplasmaDB:BEWA_023680"/>
<dbReference type="SUPFAM" id="SSF51419">
    <property type="entry name" value="PLP-binding barrel"/>
    <property type="match status" value="1"/>
</dbReference>
<dbReference type="NCBIfam" id="TIGR00044">
    <property type="entry name" value="YggS family pyridoxal phosphate-dependent enzyme"/>
    <property type="match status" value="1"/>
</dbReference>
<protein>
    <recommendedName>
        <fullName evidence="2">Pyridoxal phosphate homeostasis protein</fullName>
        <shortName evidence="2">PLP homeostasis protein</shortName>
    </recommendedName>
</protein>
<dbReference type="EMBL" id="CP001669">
    <property type="protein sequence ID" value="AFZ79519.1"/>
    <property type="molecule type" value="Genomic_DNA"/>
</dbReference>
<dbReference type="PROSITE" id="PS01211">
    <property type="entry name" value="UPF0001"/>
    <property type="match status" value="1"/>
</dbReference>
<feature type="domain" description="Alanine racemase N-terminal" evidence="5">
    <location>
        <begin position="48"/>
        <end position="229"/>
    </location>
</feature>
<dbReference type="KEGG" id="beq:BEWA_023680"/>
<evidence type="ECO:0000313" key="7">
    <source>
        <dbReference type="Proteomes" id="UP000031512"/>
    </source>
</evidence>
<comment type="similarity">
    <text evidence="2 4">Belongs to the pyridoxal phosphate-binding protein YggS/PROSC family.</text>
</comment>
<accession>L0AXA0</accession>
<keyword evidence="1 2" id="KW-0663">Pyridoxal phosphate</keyword>
<evidence type="ECO:0000256" key="3">
    <source>
        <dbReference type="PIRSR" id="PIRSR004848-1"/>
    </source>
</evidence>
<feature type="modified residue" description="N6-(pyridoxal phosphate)lysine" evidence="2 3">
    <location>
        <position position="44"/>
    </location>
</feature>
<dbReference type="GO" id="GO:0030170">
    <property type="term" value="F:pyridoxal phosphate binding"/>
    <property type="evidence" value="ECO:0007669"/>
    <property type="project" value="UniProtKB-UniRule"/>
</dbReference>
<dbReference type="InterPro" id="IPR011078">
    <property type="entry name" value="PyrdxlP_homeostasis"/>
</dbReference>
<dbReference type="PANTHER" id="PTHR10146">
    <property type="entry name" value="PROLINE SYNTHETASE CO-TRANSCRIBED BACTERIAL HOMOLOG PROTEIN"/>
    <property type="match status" value="1"/>
</dbReference>